<evidence type="ECO:0000256" key="1">
    <source>
        <dbReference type="SAM" id="MobiDB-lite"/>
    </source>
</evidence>
<organism evidence="2 3">
    <name type="scientific">Marinicauda salina</name>
    <dbReference type="NCBI Taxonomy" id="2135793"/>
    <lineage>
        <taxon>Bacteria</taxon>
        <taxon>Pseudomonadati</taxon>
        <taxon>Pseudomonadota</taxon>
        <taxon>Alphaproteobacteria</taxon>
        <taxon>Maricaulales</taxon>
        <taxon>Maricaulaceae</taxon>
        <taxon>Marinicauda</taxon>
    </lineage>
</organism>
<feature type="region of interest" description="Disordered" evidence="1">
    <location>
        <begin position="1"/>
        <end position="29"/>
    </location>
</feature>
<dbReference type="EMBL" id="QEXV01000001">
    <property type="protein sequence ID" value="PWE18087.1"/>
    <property type="molecule type" value="Genomic_DNA"/>
</dbReference>
<accession>A0A2U2BVR8</accession>
<dbReference type="AlphaFoldDB" id="A0A2U2BVR8"/>
<proteinExistence type="predicted"/>
<evidence type="ECO:0000313" key="2">
    <source>
        <dbReference type="EMBL" id="PWE18087.1"/>
    </source>
</evidence>
<gene>
    <name evidence="2" type="ORF">DDZ18_00280</name>
</gene>
<evidence type="ECO:0000313" key="3">
    <source>
        <dbReference type="Proteomes" id="UP000245168"/>
    </source>
</evidence>
<name>A0A2U2BVR8_9PROT</name>
<sequence length="142" mass="16287">MLQAYGKPWLPERSDSCEPVPGSLFDPDAEIPPTIDWQASFIEARGRAYDAVRVISPDELAALTGSKPRRRGPISYRDEIEQIVRELMATDRHWLRKPFSQRRREVIAKAAQRFSYIDKGDTRGFGRTTIDDVVKKVIVEKQ</sequence>
<reference evidence="3" key="1">
    <citation type="submission" date="2018-05" db="EMBL/GenBank/DDBJ databases">
        <authorList>
            <person name="Liu B.-T."/>
        </authorList>
    </citation>
    <scope>NUCLEOTIDE SEQUENCE [LARGE SCALE GENOMIC DNA]</scope>
    <source>
        <strain evidence="3">WD6-1</strain>
    </source>
</reference>
<keyword evidence="3" id="KW-1185">Reference proteome</keyword>
<protein>
    <submittedName>
        <fullName evidence="2">Uncharacterized protein</fullName>
    </submittedName>
</protein>
<comment type="caution">
    <text evidence="2">The sequence shown here is derived from an EMBL/GenBank/DDBJ whole genome shotgun (WGS) entry which is preliminary data.</text>
</comment>
<dbReference type="Proteomes" id="UP000245168">
    <property type="component" value="Unassembled WGS sequence"/>
</dbReference>